<sequence length="173" mass="19190">MTSLFGSVAKVGAGYDLEFERVLATDVDDLWSAITDADRLARWMNVYTGELRLGGTWQALLDDGSVYCTGTVTECDPPRSFVTTWHAIEEQPTTLRISVEPAADGARLLLRHEGAQSIYYGPGWQSYLEQLDEHLGAAPSSEVDPSRTAGIAWDARYTELRGVWEKRFGSLRS</sequence>
<dbReference type="Pfam" id="PF08327">
    <property type="entry name" value="AHSA1"/>
    <property type="match status" value="1"/>
</dbReference>
<dbReference type="RefSeq" id="WP_386668425.1">
    <property type="nucleotide sequence ID" value="NZ_JBHLTG010000002.1"/>
</dbReference>
<proteinExistence type="inferred from homology"/>
<comment type="caution">
    <text evidence="3">The sequence shown here is derived from an EMBL/GenBank/DDBJ whole genome shotgun (WGS) entry which is preliminary data.</text>
</comment>
<evidence type="ECO:0000259" key="2">
    <source>
        <dbReference type="Pfam" id="PF08327"/>
    </source>
</evidence>
<dbReference type="Proteomes" id="UP001589896">
    <property type="component" value="Unassembled WGS sequence"/>
</dbReference>
<accession>A0ABV6RQ08</accession>
<dbReference type="InterPro" id="IPR023393">
    <property type="entry name" value="START-like_dom_sf"/>
</dbReference>
<dbReference type="CDD" id="cd08899">
    <property type="entry name" value="SRPBCC_CalC_Aha1-like_6"/>
    <property type="match status" value="1"/>
</dbReference>
<evidence type="ECO:0000313" key="4">
    <source>
        <dbReference type="Proteomes" id="UP001589896"/>
    </source>
</evidence>
<gene>
    <name evidence="3" type="ORF">ACFFGH_11725</name>
</gene>
<evidence type="ECO:0000256" key="1">
    <source>
        <dbReference type="ARBA" id="ARBA00006817"/>
    </source>
</evidence>
<organism evidence="3 4">
    <name type="scientific">Lysobacter korlensis</name>
    <dbReference type="NCBI Taxonomy" id="553636"/>
    <lineage>
        <taxon>Bacteria</taxon>
        <taxon>Pseudomonadati</taxon>
        <taxon>Pseudomonadota</taxon>
        <taxon>Gammaproteobacteria</taxon>
        <taxon>Lysobacterales</taxon>
        <taxon>Lysobacteraceae</taxon>
        <taxon>Lysobacter</taxon>
    </lineage>
</organism>
<dbReference type="InterPro" id="IPR013538">
    <property type="entry name" value="ASHA1/2-like_C"/>
</dbReference>
<dbReference type="SUPFAM" id="SSF55961">
    <property type="entry name" value="Bet v1-like"/>
    <property type="match status" value="1"/>
</dbReference>
<feature type="domain" description="Activator of Hsp90 ATPase homologue 1/2-like C-terminal" evidence="2">
    <location>
        <begin position="25"/>
        <end position="135"/>
    </location>
</feature>
<dbReference type="Gene3D" id="3.30.530.20">
    <property type="match status" value="1"/>
</dbReference>
<reference evidence="3 4" key="1">
    <citation type="submission" date="2024-09" db="EMBL/GenBank/DDBJ databases">
        <authorList>
            <person name="Sun Q."/>
            <person name="Mori K."/>
        </authorList>
    </citation>
    <scope>NUCLEOTIDE SEQUENCE [LARGE SCALE GENOMIC DNA]</scope>
    <source>
        <strain evidence="3 4">KCTC 23076</strain>
    </source>
</reference>
<comment type="similarity">
    <text evidence="1">Belongs to the AHA1 family.</text>
</comment>
<protein>
    <submittedName>
        <fullName evidence="3">SRPBCC family protein</fullName>
    </submittedName>
</protein>
<name>A0ABV6RQ08_9GAMM</name>
<keyword evidence="4" id="KW-1185">Reference proteome</keyword>
<evidence type="ECO:0000313" key="3">
    <source>
        <dbReference type="EMBL" id="MFC0678507.1"/>
    </source>
</evidence>
<dbReference type="EMBL" id="JBHLTG010000002">
    <property type="protein sequence ID" value="MFC0678507.1"/>
    <property type="molecule type" value="Genomic_DNA"/>
</dbReference>